<dbReference type="InParanoid" id="A0A0C3BHS9"/>
<feature type="compositionally biased region" description="Basic and acidic residues" evidence="1">
    <location>
        <begin position="17"/>
        <end position="26"/>
    </location>
</feature>
<evidence type="ECO:0000313" key="2">
    <source>
        <dbReference type="EMBL" id="KIM76932.1"/>
    </source>
</evidence>
<organism evidence="2 3">
    <name type="scientific">Piloderma croceum (strain F 1598)</name>
    <dbReference type="NCBI Taxonomy" id="765440"/>
    <lineage>
        <taxon>Eukaryota</taxon>
        <taxon>Fungi</taxon>
        <taxon>Dikarya</taxon>
        <taxon>Basidiomycota</taxon>
        <taxon>Agaricomycotina</taxon>
        <taxon>Agaricomycetes</taxon>
        <taxon>Agaricomycetidae</taxon>
        <taxon>Atheliales</taxon>
        <taxon>Atheliaceae</taxon>
        <taxon>Piloderma</taxon>
    </lineage>
</organism>
<keyword evidence="3" id="KW-1185">Reference proteome</keyword>
<dbReference type="AlphaFoldDB" id="A0A0C3BHS9"/>
<protein>
    <submittedName>
        <fullName evidence="2">Uncharacterized protein</fullName>
    </submittedName>
</protein>
<name>A0A0C3BHS9_PILCF</name>
<evidence type="ECO:0000313" key="3">
    <source>
        <dbReference type="Proteomes" id="UP000054166"/>
    </source>
</evidence>
<reference evidence="2 3" key="1">
    <citation type="submission" date="2014-04" db="EMBL/GenBank/DDBJ databases">
        <authorList>
            <consortium name="DOE Joint Genome Institute"/>
            <person name="Kuo A."/>
            <person name="Tarkka M."/>
            <person name="Buscot F."/>
            <person name="Kohler A."/>
            <person name="Nagy L.G."/>
            <person name="Floudas D."/>
            <person name="Copeland A."/>
            <person name="Barry K.W."/>
            <person name="Cichocki N."/>
            <person name="Veneault-Fourrey C."/>
            <person name="LaButti K."/>
            <person name="Lindquist E.A."/>
            <person name="Lipzen A."/>
            <person name="Lundell T."/>
            <person name="Morin E."/>
            <person name="Murat C."/>
            <person name="Sun H."/>
            <person name="Tunlid A."/>
            <person name="Henrissat B."/>
            <person name="Grigoriev I.V."/>
            <person name="Hibbett D.S."/>
            <person name="Martin F."/>
            <person name="Nordberg H.P."/>
            <person name="Cantor M.N."/>
            <person name="Hua S.X."/>
        </authorList>
    </citation>
    <scope>NUCLEOTIDE SEQUENCE [LARGE SCALE GENOMIC DNA]</scope>
    <source>
        <strain evidence="2 3">F 1598</strain>
    </source>
</reference>
<dbReference type="HOGENOM" id="CLU_2109922_0_0_1"/>
<dbReference type="Proteomes" id="UP000054166">
    <property type="component" value="Unassembled WGS sequence"/>
</dbReference>
<reference evidence="3" key="2">
    <citation type="submission" date="2015-01" db="EMBL/GenBank/DDBJ databases">
        <title>Evolutionary Origins and Diversification of the Mycorrhizal Mutualists.</title>
        <authorList>
            <consortium name="DOE Joint Genome Institute"/>
            <consortium name="Mycorrhizal Genomics Consortium"/>
            <person name="Kohler A."/>
            <person name="Kuo A."/>
            <person name="Nagy L.G."/>
            <person name="Floudas D."/>
            <person name="Copeland A."/>
            <person name="Barry K.W."/>
            <person name="Cichocki N."/>
            <person name="Veneault-Fourrey C."/>
            <person name="LaButti K."/>
            <person name="Lindquist E.A."/>
            <person name="Lipzen A."/>
            <person name="Lundell T."/>
            <person name="Morin E."/>
            <person name="Murat C."/>
            <person name="Riley R."/>
            <person name="Ohm R."/>
            <person name="Sun H."/>
            <person name="Tunlid A."/>
            <person name="Henrissat B."/>
            <person name="Grigoriev I.V."/>
            <person name="Hibbett D.S."/>
            <person name="Martin F."/>
        </authorList>
    </citation>
    <scope>NUCLEOTIDE SEQUENCE [LARGE SCALE GENOMIC DNA]</scope>
    <source>
        <strain evidence="3">F 1598</strain>
    </source>
</reference>
<sequence length="115" mass="12666">MRPFFLTSGSSSSAEVSKIHSTDKNKSKTYVGYNGQISSKNDMAVSADIGSLVAYEPCRMIDPSPKPEDSTSIYEVSRAMDQWEILTQLVRGNMSFSKGKYSIEWSNDGGPREGI</sequence>
<proteinExistence type="predicted"/>
<dbReference type="EMBL" id="KN833030">
    <property type="protein sequence ID" value="KIM76932.1"/>
    <property type="molecule type" value="Genomic_DNA"/>
</dbReference>
<gene>
    <name evidence="2" type="ORF">PILCRDRAFT_635594</name>
</gene>
<accession>A0A0C3BHS9</accession>
<feature type="region of interest" description="Disordered" evidence="1">
    <location>
        <begin position="1"/>
        <end position="26"/>
    </location>
</feature>
<evidence type="ECO:0000256" key="1">
    <source>
        <dbReference type="SAM" id="MobiDB-lite"/>
    </source>
</evidence>